<feature type="domain" description="NAD-dependent epimerase/dehydratase" evidence="1">
    <location>
        <begin position="10"/>
        <end position="223"/>
    </location>
</feature>
<protein>
    <submittedName>
        <fullName evidence="2">NAD-dependent epimerase/dehydratase family protein</fullName>
    </submittedName>
</protein>
<dbReference type="AlphaFoldDB" id="A0A927HDN7"/>
<comment type="caution">
    <text evidence="2">The sequence shown here is derived from an EMBL/GenBank/DDBJ whole genome shotgun (WGS) entry which is preliminary data.</text>
</comment>
<keyword evidence="3" id="KW-1185">Reference proteome</keyword>
<evidence type="ECO:0000259" key="1">
    <source>
        <dbReference type="Pfam" id="PF01370"/>
    </source>
</evidence>
<dbReference type="InterPro" id="IPR001509">
    <property type="entry name" value="Epimerase_deHydtase"/>
</dbReference>
<dbReference type="GO" id="GO:0004029">
    <property type="term" value="F:aldehyde dehydrogenase (NAD+) activity"/>
    <property type="evidence" value="ECO:0007669"/>
    <property type="project" value="TreeGrafter"/>
</dbReference>
<proteinExistence type="predicted"/>
<dbReference type="PANTHER" id="PTHR48079:SF6">
    <property type="entry name" value="NAD(P)-BINDING DOMAIN-CONTAINING PROTEIN-RELATED"/>
    <property type="match status" value="1"/>
</dbReference>
<dbReference type="InterPro" id="IPR036291">
    <property type="entry name" value="NAD(P)-bd_dom_sf"/>
</dbReference>
<dbReference type="RefSeq" id="WP_191075212.1">
    <property type="nucleotide sequence ID" value="NZ_JBHSVY010000001.1"/>
</dbReference>
<dbReference type="GO" id="GO:0005737">
    <property type="term" value="C:cytoplasm"/>
    <property type="evidence" value="ECO:0007669"/>
    <property type="project" value="TreeGrafter"/>
</dbReference>
<dbReference type="EMBL" id="JACTAG010000001">
    <property type="protein sequence ID" value="MBD3663907.1"/>
    <property type="molecule type" value="Genomic_DNA"/>
</dbReference>
<dbReference type="Gene3D" id="3.40.50.720">
    <property type="entry name" value="NAD(P)-binding Rossmann-like Domain"/>
    <property type="match status" value="1"/>
</dbReference>
<dbReference type="Proteomes" id="UP000635142">
    <property type="component" value="Unassembled WGS sequence"/>
</dbReference>
<accession>A0A927HDN7</accession>
<evidence type="ECO:0000313" key="3">
    <source>
        <dbReference type="Proteomes" id="UP000635142"/>
    </source>
</evidence>
<gene>
    <name evidence="2" type="ORF">H9Q16_08240</name>
</gene>
<sequence>MIARKEQKRALVLGGTGHIGSAIARKLATDGWTVTAAGRSAEPRPNLEGTKVKIVGGDDHQPAAVAGWIADADLVVDAATPYPLWLHDRDRVRIVANAVTRARHLTAMTARSGAAFVHISSFTTLPRPKGPIAQLSQGILQGLHSYFDLKAKVEAAVRGALRDGLRGCVVNPATCFGPYDLKPMEHAFIPMLLAGKVGGLVRHDLNVVDVRDVAAVVSAACAQDFPTSQIPVFGHTVSLPELATRICQLGGVNPPRLQVPSLMGLASLYWVETAYAVAGRKSPWPSLPMMLVRASYAAAPSAAQISLAGHPRPLADTLQDAVAWYRKINRV</sequence>
<organism evidence="2 3">
    <name type="scientific">Sulfitobacter aestuariivivens</name>
    <dbReference type="NCBI Taxonomy" id="2766981"/>
    <lineage>
        <taxon>Bacteria</taxon>
        <taxon>Pseudomonadati</taxon>
        <taxon>Pseudomonadota</taxon>
        <taxon>Alphaproteobacteria</taxon>
        <taxon>Rhodobacterales</taxon>
        <taxon>Roseobacteraceae</taxon>
        <taxon>Sulfitobacter</taxon>
    </lineage>
</organism>
<dbReference type="Pfam" id="PF01370">
    <property type="entry name" value="Epimerase"/>
    <property type="match status" value="1"/>
</dbReference>
<dbReference type="InterPro" id="IPR051783">
    <property type="entry name" value="NAD(P)-dependent_oxidoreduct"/>
</dbReference>
<dbReference type="SUPFAM" id="SSF51735">
    <property type="entry name" value="NAD(P)-binding Rossmann-fold domains"/>
    <property type="match status" value="1"/>
</dbReference>
<name>A0A927HDN7_9RHOB</name>
<dbReference type="PANTHER" id="PTHR48079">
    <property type="entry name" value="PROTEIN YEEZ"/>
    <property type="match status" value="1"/>
</dbReference>
<reference evidence="2" key="1">
    <citation type="submission" date="2020-08" db="EMBL/GenBank/DDBJ databases">
        <title>Sulfitobacter aestuariivivens sp. nov., isolated from a tidal flat.</title>
        <authorList>
            <person name="Park S."/>
            <person name="Yoon J.-H."/>
        </authorList>
    </citation>
    <scope>NUCLEOTIDE SEQUENCE</scope>
    <source>
        <strain evidence="2">TSTF-M16</strain>
    </source>
</reference>
<evidence type="ECO:0000313" key="2">
    <source>
        <dbReference type="EMBL" id="MBD3663907.1"/>
    </source>
</evidence>